<comment type="similarity">
    <text evidence="1">Belongs to the cyclophilin-type PPIase family. PPIL2 subfamily.</text>
</comment>
<dbReference type="Gene3D" id="2.40.100.10">
    <property type="entry name" value="Cyclophilin-like"/>
    <property type="match status" value="1"/>
</dbReference>
<protein>
    <recommendedName>
        <fullName evidence="2">peptidylprolyl isomerase</fullName>
        <ecNumber evidence="2">5.2.1.8</ecNumber>
    </recommendedName>
</protein>
<evidence type="ECO:0000256" key="3">
    <source>
        <dbReference type="ARBA" id="ARBA00023110"/>
    </source>
</evidence>
<dbReference type="GO" id="GO:0003755">
    <property type="term" value="F:peptidyl-prolyl cis-trans isomerase activity"/>
    <property type="evidence" value="ECO:0007669"/>
    <property type="project" value="UniProtKB-KW"/>
</dbReference>
<proteinExistence type="inferred from homology"/>
<dbReference type="AlphaFoldDB" id="A0A058ZFP7"/>
<dbReference type="GO" id="GO:0071013">
    <property type="term" value="C:catalytic step 2 spliceosome"/>
    <property type="evidence" value="ECO:0007669"/>
    <property type="project" value="TreeGrafter"/>
</dbReference>
<dbReference type="GO" id="GO:0004842">
    <property type="term" value="F:ubiquitin-protein transferase activity"/>
    <property type="evidence" value="ECO:0007669"/>
    <property type="project" value="InterPro"/>
</dbReference>
<dbReference type="EMBL" id="KB932201">
    <property type="protein sequence ID" value="KCV72776.1"/>
    <property type="molecule type" value="Genomic_DNA"/>
</dbReference>
<dbReference type="PROSITE" id="PS50072">
    <property type="entry name" value="CSA_PPIASE_2"/>
    <property type="match status" value="1"/>
</dbReference>
<feature type="region of interest" description="Disordered" evidence="5">
    <location>
        <begin position="261"/>
        <end position="283"/>
    </location>
</feature>
<organism evidence="7">
    <name type="scientific">Fonticula alba</name>
    <name type="common">Slime mold</name>
    <dbReference type="NCBI Taxonomy" id="691883"/>
    <lineage>
        <taxon>Eukaryota</taxon>
        <taxon>Rotosphaerida</taxon>
        <taxon>Fonticulaceae</taxon>
        <taxon>Fonticula</taxon>
    </lineage>
</organism>
<sequence>MGKWTDKNYITASEWQRDFHGAKKLSSTRESEAAERPLPFGCCSLSLRPVDGIPANTVCTPQGDIFERRLILRFIRQHGRNPVCGSPLHPNQLHPLSLHRVALSSAPLAAIQTSTSQVRDEGARIEGVFGDPVVEKSFTAGSTIVAVVCGLSASSPSGGRSEKQQVRRAMEAAAAELAAEKAAMEGAPEGAALPERATAATSAWAYDRATLEDLCIRNSSWRDPQTDRAFTRGDMVLLQQGSTTASYSDAAARLTRAAPVAMSHGAGSSDDSDDEPAPEPAPVDILTRKFPARFWWRQEKVPFQLLIDDDDDPESAFINKAIIPEKIRAITARDRVLPSVGSIPGGKSVTPSFVKPTDHGHTAAHFTTGGQGASLTSTSVAPQTEEVRVHWNADDVMYDKIRDPGLVDVHVEGHGVLRIELLARYAPMTCHNFILLAKAGKYDGVGFHRLIRNFMIQGGDPTGTGQGGESAWGPDVKVRDEYHRASHLSHNERGLLSMAHPPGEKDAGTSQFFITLSSACTHLDRKHTIFGRVLAGYLVDEHGVRTSPDVPGGGSVLQTMERVATDKRDRPTEAIVMRRVVVRRDPFEEFQTRHREQEQQKARAKEEQERMERNRKRVRPEARPGATAQTIGRFISAATAKSLRVLPGGGSASGTATLVRPPSDGFVEPSQAPAKKPRSGLSGLSDFSSW</sequence>
<reference evidence="7" key="1">
    <citation type="submission" date="2013-04" db="EMBL/GenBank/DDBJ databases">
        <title>The Genome Sequence of Fonticula alba ATCC 38817.</title>
        <authorList>
            <consortium name="The Broad Institute Genomics Platform"/>
            <person name="Russ C."/>
            <person name="Cuomo C."/>
            <person name="Burger G."/>
            <person name="Gray M.W."/>
            <person name="Holland P.W.H."/>
            <person name="King N."/>
            <person name="Lang F.B.F."/>
            <person name="Roger A.J."/>
            <person name="Ruiz-Trillo I."/>
            <person name="Brown M."/>
            <person name="Walker B."/>
            <person name="Young S."/>
            <person name="Zeng Q."/>
            <person name="Gargeya S."/>
            <person name="Fitzgerald M."/>
            <person name="Haas B."/>
            <person name="Abouelleil A."/>
            <person name="Allen A.W."/>
            <person name="Alvarado L."/>
            <person name="Arachchi H.M."/>
            <person name="Berlin A.M."/>
            <person name="Chapman S.B."/>
            <person name="Gainer-Dewar J."/>
            <person name="Goldberg J."/>
            <person name="Griggs A."/>
            <person name="Gujja S."/>
            <person name="Hansen M."/>
            <person name="Howarth C."/>
            <person name="Imamovic A."/>
            <person name="Ireland A."/>
            <person name="Larimer J."/>
            <person name="McCowan C."/>
            <person name="Murphy C."/>
            <person name="Pearson M."/>
            <person name="Poon T.W."/>
            <person name="Priest M."/>
            <person name="Roberts A."/>
            <person name="Saif S."/>
            <person name="Shea T."/>
            <person name="Sisk P."/>
            <person name="Sykes S."/>
            <person name="Wortman J."/>
            <person name="Nusbaum C."/>
            <person name="Birren B."/>
        </authorList>
    </citation>
    <scope>NUCLEOTIDE SEQUENCE [LARGE SCALE GENOMIC DNA]</scope>
    <source>
        <strain evidence="7">ATCC 38817</strain>
    </source>
</reference>
<keyword evidence="4" id="KW-0413">Isomerase</keyword>
<dbReference type="PANTHER" id="PTHR45625">
    <property type="entry name" value="PEPTIDYL-PROLYL CIS-TRANS ISOMERASE-RELATED"/>
    <property type="match status" value="1"/>
</dbReference>
<feature type="region of interest" description="Disordered" evidence="5">
    <location>
        <begin position="590"/>
        <end position="629"/>
    </location>
</feature>
<evidence type="ECO:0000256" key="4">
    <source>
        <dbReference type="ARBA" id="ARBA00023235"/>
    </source>
</evidence>
<accession>A0A058ZFP7</accession>
<dbReference type="InterPro" id="IPR003613">
    <property type="entry name" value="Ubox_domain"/>
</dbReference>
<dbReference type="SMART" id="SM00504">
    <property type="entry name" value="Ubox"/>
    <property type="match status" value="1"/>
</dbReference>
<dbReference type="PANTHER" id="PTHR45625:SF4">
    <property type="entry name" value="PEPTIDYLPROLYL ISOMERASE DOMAIN AND WD REPEAT-CONTAINING PROTEIN 1"/>
    <property type="match status" value="1"/>
</dbReference>
<dbReference type="STRING" id="691883.A0A058ZFP7"/>
<dbReference type="EC" id="5.2.1.8" evidence="2"/>
<dbReference type="eggNOG" id="KOG0883">
    <property type="taxonomic scope" value="Eukaryota"/>
</dbReference>
<dbReference type="SUPFAM" id="SSF57850">
    <property type="entry name" value="RING/U-box"/>
    <property type="match status" value="1"/>
</dbReference>
<keyword evidence="3" id="KW-0697">Rotamase</keyword>
<evidence type="ECO:0000256" key="1">
    <source>
        <dbReference type="ARBA" id="ARBA00007930"/>
    </source>
</evidence>
<evidence type="ECO:0000313" key="8">
    <source>
        <dbReference type="Proteomes" id="UP000030693"/>
    </source>
</evidence>
<dbReference type="PROSITE" id="PS00170">
    <property type="entry name" value="CSA_PPIASE_1"/>
    <property type="match status" value="1"/>
</dbReference>
<dbReference type="Proteomes" id="UP000030693">
    <property type="component" value="Unassembled WGS sequence"/>
</dbReference>
<dbReference type="InterPro" id="IPR013083">
    <property type="entry name" value="Znf_RING/FYVE/PHD"/>
</dbReference>
<dbReference type="InterPro" id="IPR044666">
    <property type="entry name" value="Cyclophilin_A-like"/>
</dbReference>
<dbReference type="RefSeq" id="XP_009492477.1">
    <property type="nucleotide sequence ID" value="XM_009494202.1"/>
</dbReference>
<dbReference type="InterPro" id="IPR029000">
    <property type="entry name" value="Cyclophilin-like_dom_sf"/>
</dbReference>
<evidence type="ECO:0000313" key="7">
    <source>
        <dbReference type="EMBL" id="KCV72776.1"/>
    </source>
</evidence>
<dbReference type="GeneID" id="20525080"/>
<dbReference type="SUPFAM" id="SSF50891">
    <property type="entry name" value="Cyclophilin-like"/>
    <property type="match status" value="1"/>
</dbReference>
<feature type="region of interest" description="Disordered" evidence="5">
    <location>
        <begin position="645"/>
        <end position="690"/>
    </location>
</feature>
<dbReference type="OrthoDB" id="407558at2759"/>
<dbReference type="Pfam" id="PF00160">
    <property type="entry name" value="Pro_isomerase"/>
    <property type="match status" value="1"/>
</dbReference>
<evidence type="ECO:0000256" key="5">
    <source>
        <dbReference type="SAM" id="MobiDB-lite"/>
    </source>
</evidence>
<dbReference type="Gene3D" id="3.30.40.10">
    <property type="entry name" value="Zinc/RING finger domain, C3HC4 (zinc finger)"/>
    <property type="match status" value="1"/>
</dbReference>
<dbReference type="GO" id="GO:0006457">
    <property type="term" value="P:protein folding"/>
    <property type="evidence" value="ECO:0007669"/>
    <property type="project" value="InterPro"/>
</dbReference>
<dbReference type="PRINTS" id="PR00153">
    <property type="entry name" value="CSAPPISMRASE"/>
</dbReference>
<evidence type="ECO:0000259" key="6">
    <source>
        <dbReference type="PROSITE" id="PS50072"/>
    </source>
</evidence>
<feature type="domain" description="PPIase cyclophilin-type" evidence="6">
    <location>
        <begin position="415"/>
        <end position="582"/>
    </location>
</feature>
<evidence type="ECO:0000256" key="2">
    <source>
        <dbReference type="ARBA" id="ARBA00013194"/>
    </source>
</evidence>
<keyword evidence="8" id="KW-1185">Reference proteome</keyword>
<gene>
    <name evidence="7" type="ORF">H696_00355</name>
</gene>
<name>A0A058ZFP7_FONAL</name>
<feature type="compositionally biased region" description="Basic and acidic residues" evidence="5">
    <location>
        <begin position="590"/>
        <end position="612"/>
    </location>
</feature>
<dbReference type="InterPro" id="IPR002130">
    <property type="entry name" value="Cyclophilin-type_PPIase_dom"/>
</dbReference>
<dbReference type="GO" id="GO:0016567">
    <property type="term" value="P:protein ubiquitination"/>
    <property type="evidence" value="ECO:0007669"/>
    <property type="project" value="InterPro"/>
</dbReference>
<dbReference type="InterPro" id="IPR020892">
    <property type="entry name" value="Cyclophilin-type_PPIase_CS"/>
</dbReference>